<feature type="region of interest" description="Disordered" evidence="1">
    <location>
        <begin position="140"/>
        <end position="175"/>
    </location>
</feature>
<sequence length="175" mass="19654">MVDECGTSNARSLQLHTLARTLSTGQNGPVCAEIQGKQIVLPLLQSDRRRRPDPHLEGYVVAAHLEQGQRLENLSWRLWHLHNLMVDSDADNNAKSRREFKRLSRHTGERVSLVSLGGYRTTTVHMSMAMSMSVSMSACADHTHTSTRPPSQPPNFPKFPSAHPSYYKSHVTQDN</sequence>
<comment type="caution">
    <text evidence="3">The sequence shown here is derived from an EMBL/GenBank/DDBJ whole genome shotgun (WGS) entry which is preliminary data.</text>
</comment>
<dbReference type="HOGENOM" id="CLU_1533595_0_0_1"/>
<accession>L8WPQ5</accession>
<dbReference type="OrthoDB" id="515401at2759"/>
<reference evidence="3 4" key="1">
    <citation type="journal article" date="2013" name="Nat. Commun.">
        <title>The evolution and pathogenic mechanisms of the rice sheath blight pathogen.</title>
        <authorList>
            <person name="Zheng A."/>
            <person name="Lin R."/>
            <person name="Xu L."/>
            <person name="Qin P."/>
            <person name="Tang C."/>
            <person name="Ai P."/>
            <person name="Zhang D."/>
            <person name="Liu Y."/>
            <person name="Sun Z."/>
            <person name="Feng H."/>
            <person name="Wang Y."/>
            <person name="Chen Y."/>
            <person name="Liang X."/>
            <person name="Fu R."/>
            <person name="Li Q."/>
            <person name="Zhang J."/>
            <person name="Yu X."/>
            <person name="Xie Z."/>
            <person name="Ding L."/>
            <person name="Guan P."/>
            <person name="Tang J."/>
            <person name="Liang Y."/>
            <person name="Wang S."/>
            <person name="Deng Q."/>
            <person name="Li S."/>
            <person name="Zhu J."/>
            <person name="Wang L."/>
            <person name="Liu H."/>
            <person name="Li P."/>
        </authorList>
    </citation>
    <scope>NUCLEOTIDE SEQUENCE [LARGE SCALE GENOMIC DNA]</scope>
    <source>
        <strain evidence="4">AG-1 IA</strain>
    </source>
</reference>
<dbReference type="InterPro" id="IPR013860">
    <property type="entry name" value="AreA_GATA"/>
</dbReference>
<dbReference type="Pfam" id="PF08550">
    <property type="entry name" value="GATA_AreA"/>
    <property type="match status" value="1"/>
</dbReference>
<protein>
    <recommendedName>
        <fullName evidence="2">Nitrogen regulatory protein areA GATA-like domain-containing protein</fullName>
    </recommendedName>
</protein>
<name>L8WPQ5_THACA</name>
<proteinExistence type="predicted"/>
<dbReference type="Proteomes" id="UP000011668">
    <property type="component" value="Unassembled WGS sequence"/>
</dbReference>
<gene>
    <name evidence="3" type="ORF">AG1IA_07222</name>
</gene>
<organism evidence="3 4">
    <name type="scientific">Thanatephorus cucumeris (strain AG1-IA)</name>
    <name type="common">Rice sheath blight fungus</name>
    <name type="synonym">Rhizoctonia solani</name>
    <dbReference type="NCBI Taxonomy" id="983506"/>
    <lineage>
        <taxon>Eukaryota</taxon>
        <taxon>Fungi</taxon>
        <taxon>Dikarya</taxon>
        <taxon>Basidiomycota</taxon>
        <taxon>Agaricomycotina</taxon>
        <taxon>Agaricomycetes</taxon>
        <taxon>Cantharellales</taxon>
        <taxon>Ceratobasidiaceae</taxon>
        <taxon>Rhizoctonia</taxon>
        <taxon>Rhizoctonia solani AG-1</taxon>
    </lineage>
</organism>
<evidence type="ECO:0000259" key="2">
    <source>
        <dbReference type="Pfam" id="PF08550"/>
    </source>
</evidence>
<dbReference type="AlphaFoldDB" id="L8WPQ5"/>
<evidence type="ECO:0000313" key="3">
    <source>
        <dbReference type="EMBL" id="ELU38748.1"/>
    </source>
</evidence>
<keyword evidence="4" id="KW-1185">Reference proteome</keyword>
<feature type="domain" description="Nitrogen regulatory protein areA GATA-like" evidence="2">
    <location>
        <begin position="65"/>
        <end position="80"/>
    </location>
</feature>
<dbReference type="STRING" id="983506.L8WPQ5"/>
<evidence type="ECO:0000313" key="4">
    <source>
        <dbReference type="Proteomes" id="UP000011668"/>
    </source>
</evidence>
<dbReference type="EMBL" id="AFRT01002062">
    <property type="protein sequence ID" value="ELU38748.1"/>
    <property type="molecule type" value="Genomic_DNA"/>
</dbReference>
<evidence type="ECO:0000256" key="1">
    <source>
        <dbReference type="SAM" id="MobiDB-lite"/>
    </source>
</evidence>